<organism evidence="2 3">
    <name type="scientific">Seminavis robusta</name>
    <dbReference type="NCBI Taxonomy" id="568900"/>
    <lineage>
        <taxon>Eukaryota</taxon>
        <taxon>Sar</taxon>
        <taxon>Stramenopiles</taxon>
        <taxon>Ochrophyta</taxon>
        <taxon>Bacillariophyta</taxon>
        <taxon>Bacillariophyceae</taxon>
        <taxon>Bacillariophycidae</taxon>
        <taxon>Naviculales</taxon>
        <taxon>Naviculaceae</taxon>
        <taxon>Seminavis</taxon>
    </lineage>
</organism>
<dbReference type="Proteomes" id="UP001153069">
    <property type="component" value="Unassembled WGS sequence"/>
</dbReference>
<feature type="compositionally biased region" description="Polar residues" evidence="1">
    <location>
        <begin position="118"/>
        <end position="131"/>
    </location>
</feature>
<name>A0A9N8D8S8_9STRA</name>
<protein>
    <submittedName>
        <fullName evidence="2">Uncharacterized protein</fullName>
    </submittedName>
</protein>
<feature type="compositionally biased region" description="Basic and acidic residues" evidence="1">
    <location>
        <begin position="22"/>
        <end position="35"/>
    </location>
</feature>
<feature type="compositionally biased region" description="Basic residues" evidence="1">
    <location>
        <begin position="104"/>
        <end position="117"/>
    </location>
</feature>
<dbReference type="AlphaFoldDB" id="A0A9N8D8S8"/>
<evidence type="ECO:0000313" key="2">
    <source>
        <dbReference type="EMBL" id="CAB9496276.1"/>
    </source>
</evidence>
<feature type="compositionally biased region" description="Polar residues" evidence="1">
    <location>
        <begin position="76"/>
        <end position="85"/>
    </location>
</feature>
<keyword evidence="3" id="KW-1185">Reference proteome</keyword>
<proteinExistence type="predicted"/>
<reference evidence="2" key="1">
    <citation type="submission" date="2020-06" db="EMBL/GenBank/DDBJ databases">
        <authorList>
            <consortium name="Plant Systems Biology data submission"/>
        </authorList>
    </citation>
    <scope>NUCLEOTIDE SEQUENCE</scope>
    <source>
        <strain evidence="2">D6</strain>
    </source>
</reference>
<evidence type="ECO:0000256" key="1">
    <source>
        <dbReference type="SAM" id="MobiDB-lite"/>
    </source>
</evidence>
<feature type="region of interest" description="Disordered" evidence="1">
    <location>
        <begin position="1"/>
        <end position="131"/>
    </location>
</feature>
<feature type="compositionally biased region" description="Basic residues" evidence="1">
    <location>
        <begin position="40"/>
        <end position="50"/>
    </location>
</feature>
<sequence>MSTRPRLSNSTLDEEDFNETFDSPKDLSVDARETQTRNSLKQKTKRRQSRLPRTLMAEPGNNLLTTIVGDEDELSKGSNHSTRSARSPRRQRMAGLAEGGQDRRARRCRSLGQRRRSTGVSSHGGSKQRTLVSDDDTWEIFKEALQNMA</sequence>
<gene>
    <name evidence="2" type="ORF">SEMRO_3_G002510.1</name>
</gene>
<dbReference type="EMBL" id="CAICTM010000003">
    <property type="protein sequence ID" value="CAB9496276.1"/>
    <property type="molecule type" value="Genomic_DNA"/>
</dbReference>
<accession>A0A9N8D8S8</accession>
<comment type="caution">
    <text evidence="2">The sequence shown here is derived from an EMBL/GenBank/DDBJ whole genome shotgun (WGS) entry which is preliminary data.</text>
</comment>
<evidence type="ECO:0000313" key="3">
    <source>
        <dbReference type="Proteomes" id="UP001153069"/>
    </source>
</evidence>
<feature type="compositionally biased region" description="Polar residues" evidence="1">
    <location>
        <begin position="1"/>
        <end position="11"/>
    </location>
</feature>